<dbReference type="AlphaFoldDB" id="A0AAD8JV03"/>
<evidence type="ECO:0000313" key="1">
    <source>
        <dbReference type="EMBL" id="KAK1411425.1"/>
    </source>
</evidence>
<reference evidence="1" key="1">
    <citation type="journal article" date="2023" name="bioRxiv">
        <title>Improved chromosome-level genome assembly for marigold (Tagetes erecta).</title>
        <authorList>
            <person name="Jiang F."/>
            <person name="Yuan L."/>
            <person name="Wang S."/>
            <person name="Wang H."/>
            <person name="Xu D."/>
            <person name="Wang A."/>
            <person name="Fan W."/>
        </authorList>
    </citation>
    <scope>NUCLEOTIDE SEQUENCE</scope>
    <source>
        <strain evidence="1">WSJ</strain>
        <tissue evidence="1">Leaf</tissue>
    </source>
</reference>
<name>A0AAD8JV03_TARER</name>
<organism evidence="1 2">
    <name type="scientific">Tagetes erecta</name>
    <name type="common">African marigold</name>
    <dbReference type="NCBI Taxonomy" id="13708"/>
    <lineage>
        <taxon>Eukaryota</taxon>
        <taxon>Viridiplantae</taxon>
        <taxon>Streptophyta</taxon>
        <taxon>Embryophyta</taxon>
        <taxon>Tracheophyta</taxon>
        <taxon>Spermatophyta</taxon>
        <taxon>Magnoliopsida</taxon>
        <taxon>eudicotyledons</taxon>
        <taxon>Gunneridae</taxon>
        <taxon>Pentapetalae</taxon>
        <taxon>asterids</taxon>
        <taxon>campanulids</taxon>
        <taxon>Asterales</taxon>
        <taxon>Asteraceae</taxon>
        <taxon>Asteroideae</taxon>
        <taxon>Heliantheae alliance</taxon>
        <taxon>Tageteae</taxon>
        <taxon>Tagetes</taxon>
    </lineage>
</organism>
<proteinExistence type="predicted"/>
<sequence length="103" mass="11727">MKKDEDLKLQAKEIAKLKGKLKENGASLRIERDREEEVKLMENFSPKQFMISSLQLFVDPEIFKGISIGNVMKNLIQSSPRNDSLAIRAYKTLSDGRQIDKGS</sequence>
<dbReference type="Proteomes" id="UP001229421">
    <property type="component" value="Unassembled WGS sequence"/>
</dbReference>
<evidence type="ECO:0000313" key="2">
    <source>
        <dbReference type="Proteomes" id="UP001229421"/>
    </source>
</evidence>
<protein>
    <submittedName>
        <fullName evidence="1">Uncharacterized protein</fullName>
    </submittedName>
</protein>
<accession>A0AAD8JV03</accession>
<comment type="caution">
    <text evidence="1">The sequence shown here is derived from an EMBL/GenBank/DDBJ whole genome shotgun (WGS) entry which is preliminary data.</text>
</comment>
<keyword evidence="2" id="KW-1185">Reference proteome</keyword>
<gene>
    <name evidence="1" type="ORF">QVD17_37974</name>
</gene>
<dbReference type="EMBL" id="JAUHHV010000010">
    <property type="protein sequence ID" value="KAK1411425.1"/>
    <property type="molecule type" value="Genomic_DNA"/>
</dbReference>